<dbReference type="PANTHER" id="PTHR22993:SF9">
    <property type="entry name" value="FORMAMIDOPYRIMIDINE-DNA GLYCOSYLASE"/>
    <property type="match status" value="1"/>
</dbReference>
<dbReference type="Pfam" id="PF21218">
    <property type="entry name" value="Fpg-like_C"/>
    <property type="match status" value="1"/>
</dbReference>
<evidence type="ECO:0000256" key="6">
    <source>
        <dbReference type="ARBA" id="ARBA00023125"/>
    </source>
</evidence>
<dbReference type="Gene3D" id="3.20.190.10">
    <property type="entry name" value="MutM-like, N-terminal"/>
    <property type="match status" value="1"/>
</dbReference>
<gene>
    <name evidence="14" type="ORF">CJ030_MR3G026610</name>
</gene>
<evidence type="ECO:0000256" key="1">
    <source>
        <dbReference type="ARBA" id="ARBA00001668"/>
    </source>
</evidence>
<feature type="domain" description="Formamidopyrimidine-DNA glycosylase catalytic" evidence="13">
    <location>
        <begin position="2"/>
        <end position="129"/>
    </location>
</feature>
<dbReference type="PROSITE" id="PS51068">
    <property type="entry name" value="FPG_CAT"/>
    <property type="match status" value="1"/>
</dbReference>
<evidence type="ECO:0000256" key="3">
    <source>
        <dbReference type="ARBA" id="ARBA00011245"/>
    </source>
</evidence>
<dbReference type="GO" id="GO:0005634">
    <property type="term" value="C:nucleus"/>
    <property type="evidence" value="ECO:0007669"/>
    <property type="project" value="TreeGrafter"/>
</dbReference>
<feature type="compositionally biased region" description="Basic and acidic residues" evidence="12">
    <location>
        <begin position="366"/>
        <end position="375"/>
    </location>
</feature>
<evidence type="ECO:0000256" key="7">
    <source>
        <dbReference type="ARBA" id="ARBA00023204"/>
    </source>
</evidence>
<evidence type="ECO:0000256" key="4">
    <source>
        <dbReference type="ARBA" id="ARBA00022763"/>
    </source>
</evidence>
<keyword evidence="7" id="KW-0234">DNA repair</keyword>
<dbReference type="InterPro" id="IPR015886">
    <property type="entry name" value="H2TH_FPG"/>
</dbReference>
<evidence type="ECO:0000256" key="12">
    <source>
        <dbReference type="SAM" id="MobiDB-lite"/>
    </source>
</evidence>
<evidence type="ECO:0000256" key="10">
    <source>
        <dbReference type="ARBA" id="ARBA00023295"/>
    </source>
</evidence>
<reference evidence="14 15" key="1">
    <citation type="journal article" date="2019" name="Plant Biotechnol. J.">
        <title>The red bayberry genome and genetic basis of sex determination.</title>
        <authorList>
            <person name="Jia H.M."/>
            <person name="Jia H.J."/>
            <person name="Cai Q.L."/>
            <person name="Wang Y."/>
            <person name="Zhao H.B."/>
            <person name="Yang W.F."/>
            <person name="Wang G.Y."/>
            <person name="Li Y.H."/>
            <person name="Zhan D.L."/>
            <person name="Shen Y.T."/>
            <person name="Niu Q.F."/>
            <person name="Chang L."/>
            <person name="Qiu J."/>
            <person name="Zhao L."/>
            <person name="Xie H.B."/>
            <person name="Fu W.Y."/>
            <person name="Jin J."/>
            <person name="Li X.W."/>
            <person name="Jiao Y."/>
            <person name="Zhou C.C."/>
            <person name="Tu T."/>
            <person name="Chai C.Y."/>
            <person name="Gao J.L."/>
            <person name="Fan L.J."/>
            <person name="van de Weg E."/>
            <person name="Wang J.Y."/>
            <person name="Gao Z.S."/>
        </authorList>
    </citation>
    <scope>NUCLEOTIDE SEQUENCE [LARGE SCALE GENOMIC DNA]</scope>
    <source>
        <tissue evidence="14">Leaves</tissue>
    </source>
</reference>
<dbReference type="OrthoDB" id="444592at2759"/>
<dbReference type="InterPro" id="IPR035937">
    <property type="entry name" value="FPG_N"/>
</dbReference>
<evidence type="ECO:0000256" key="2">
    <source>
        <dbReference type="ARBA" id="ARBA00009409"/>
    </source>
</evidence>
<dbReference type="GO" id="GO:0140078">
    <property type="term" value="F:class I DNA-(apurinic or apyrimidinic site) endonuclease activity"/>
    <property type="evidence" value="ECO:0007669"/>
    <property type="project" value="UniProtKB-EC"/>
</dbReference>
<dbReference type="NCBIfam" id="TIGR00577">
    <property type="entry name" value="fpg"/>
    <property type="match status" value="1"/>
</dbReference>
<evidence type="ECO:0000313" key="14">
    <source>
        <dbReference type="EMBL" id="KAB1218730.1"/>
    </source>
</evidence>
<dbReference type="GO" id="GO:0003684">
    <property type="term" value="F:damaged DNA binding"/>
    <property type="evidence" value="ECO:0007669"/>
    <property type="project" value="InterPro"/>
</dbReference>
<comment type="catalytic activity">
    <reaction evidence="1">
        <text>Hydrolysis of DNA containing ring-opened 7-methylguanine residues, releasing 2,6-diamino-4-hydroxy-5-(N-methyl)formamidopyrimidine.</text>
        <dbReference type="EC" id="3.2.2.23"/>
    </reaction>
</comment>
<comment type="caution">
    <text evidence="14">The sequence shown here is derived from an EMBL/GenBank/DDBJ whole genome shotgun (WGS) entry which is preliminary data.</text>
</comment>
<keyword evidence="6" id="KW-0238">DNA-binding</keyword>
<dbReference type="InterPro" id="IPR012319">
    <property type="entry name" value="FPG_cat"/>
</dbReference>
<comment type="subunit">
    <text evidence="3">Monomer.</text>
</comment>
<feature type="compositionally biased region" description="Acidic residues" evidence="12">
    <location>
        <begin position="303"/>
        <end position="319"/>
    </location>
</feature>
<proteinExistence type="inferred from homology"/>
<dbReference type="InterPro" id="IPR049332">
    <property type="entry name" value="Fpg-like_C"/>
</dbReference>
<dbReference type="PANTHER" id="PTHR22993">
    <property type="entry name" value="FORMAMIDOPYRIMIDINE-DNA GLYCOSYLASE"/>
    <property type="match status" value="1"/>
</dbReference>
<name>A0A6A1W7H4_9ROSI</name>
<dbReference type="SMART" id="SM00898">
    <property type="entry name" value="Fapy_DNA_glyco"/>
    <property type="match status" value="1"/>
</dbReference>
<dbReference type="GO" id="GO:0008534">
    <property type="term" value="F:oxidized purine nucleobase lesion DNA N-glycosylase activity"/>
    <property type="evidence" value="ECO:0007669"/>
    <property type="project" value="UniProtKB-EC"/>
</dbReference>
<dbReference type="FunFam" id="3.20.190.10:FF:000004">
    <property type="entry name" value="Putative Formamidopyrimidine-DNA glycosylase"/>
    <property type="match status" value="1"/>
</dbReference>
<dbReference type="EMBL" id="RXIC02000021">
    <property type="protein sequence ID" value="KAB1218730.1"/>
    <property type="molecule type" value="Genomic_DNA"/>
</dbReference>
<evidence type="ECO:0000313" key="15">
    <source>
        <dbReference type="Proteomes" id="UP000516437"/>
    </source>
</evidence>
<dbReference type="CDD" id="cd08972">
    <property type="entry name" value="PF_Nei_N"/>
    <property type="match status" value="1"/>
</dbReference>
<dbReference type="FunFam" id="1.10.8.50:FF:000009">
    <property type="entry name" value="Formamidopyrimidine-DNA glycosylase"/>
    <property type="match status" value="1"/>
</dbReference>
<keyword evidence="10" id="KW-0326">Glycosidase</keyword>
<keyword evidence="15" id="KW-1185">Reference proteome</keyword>
<evidence type="ECO:0000256" key="9">
    <source>
        <dbReference type="ARBA" id="ARBA00023268"/>
    </source>
</evidence>
<accession>A0A6A1W7H4</accession>
<keyword evidence="8" id="KW-0456">Lyase</keyword>
<keyword evidence="5" id="KW-0378">Hydrolase</keyword>
<keyword evidence="9" id="KW-0511">Multifunctional enzyme</keyword>
<keyword evidence="4" id="KW-0227">DNA damage</keyword>
<dbReference type="SMART" id="SM01232">
    <property type="entry name" value="H2TH"/>
    <property type="match status" value="1"/>
</dbReference>
<dbReference type="GO" id="GO:0006284">
    <property type="term" value="P:base-excision repair"/>
    <property type="evidence" value="ECO:0007669"/>
    <property type="project" value="InterPro"/>
</dbReference>
<protein>
    <submittedName>
        <fullName evidence="14">Formamidopyrimidine-DNA glycosylase</fullName>
    </submittedName>
</protein>
<dbReference type="InterPro" id="IPR010979">
    <property type="entry name" value="Ribosomal_uS13-like_H2TH"/>
</dbReference>
<dbReference type="SUPFAM" id="SSF46946">
    <property type="entry name" value="S13-like H2TH domain"/>
    <property type="match status" value="1"/>
</dbReference>
<sequence length="404" mass="44762">MPELPEVEAARRAVEEHCLGKKIKKAVIANDPKVVEGVSRSDFEAALLGRTVVAAHRKGKNLWLQLDSPPFPSFQFGMAGAIYIKGVAITKYKRSAVKDTEEWPSKYSKLFVELDDGLELSFTDKRRFARVRLLKDPAAVPPISELGPDALLEPMTVDEFIESLSKKKIAIKSLLLDQSYIAGIGNWIADEVLYQARIHPLQVAASLSKENCATLHKCIKEVIEKAIEVGADSSQFPKNWIFHFREKKSKAFVDGKKIDFINAGGRTTAYVPELQKLIGNQAAKAVGDPKKRISKRKGGANDDNVDDVNEPANEDEEIVGSDKPKIGTKPRGRGKKPPIKRKFEDIEDDEDNAGGDPADDSDDEEDNKKKMEKATTSKRSKAVKSSLKKVQTNQKNKTAKKKAK</sequence>
<dbReference type="InterPro" id="IPR020629">
    <property type="entry name" value="FPG_Glyclase"/>
</dbReference>
<dbReference type="Pfam" id="PF06831">
    <property type="entry name" value="H2TH"/>
    <property type="match status" value="1"/>
</dbReference>
<dbReference type="AlphaFoldDB" id="A0A6A1W7H4"/>
<dbReference type="SUPFAM" id="SSF81624">
    <property type="entry name" value="N-terminal domain of MutM-like DNA repair proteins"/>
    <property type="match status" value="1"/>
</dbReference>
<feature type="compositionally biased region" description="Basic residues" evidence="12">
    <location>
        <begin position="326"/>
        <end position="340"/>
    </location>
</feature>
<dbReference type="Proteomes" id="UP000516437">
    <property type="component" value="Chromosome 3"/>
</dbReference>
<evidence type="ECO:0000259" key="13">
    <source>
        <dbReference type="PROSITE" id="PS51068"/>
    </source>
</evidence>
<comment type="catalytic activity">
    <reaction evidence="11">
        <text>2'-deoxyribonucleotide-(2'-deoxyribose 5'-phosphate)-2'-deoxyribonucleotide-DNA = a 3'-end 2'-deoxyribonucleotide-(2,3-dehydro-2,3-deoxyribose 5'-phosphate)-DNA + a 5'-end 5'-phospho-2'-deoxyribonucleoside-DNA + H(+)</text>
        <dbReference type="Rhea" id="RHEA:66592"/>
        <dbReference type="Rhea" id="RHEA-COMP:13180"/>
        <dbReference type="Rhea" id="RHEA-COMP:16897"/>
        <dbReference type="Rhea" id="RHEA-COMP:17067"/>
        <dbReference type="ChEBI" id="CHEBI:15378"/>
        <dbReference type="ChEBI" id="CHEBI:136412"/>
        <dbReference type="ChEBI" id="CHEBI:157695"/>
        <dbReference type="ChEBI" id="CHEBI:167181"/>
        <dbReference type="EC" id="4.2.99.18"/>
    </reaction>
</comment>
<evidence type="ECO:0000256" key="5">
    <source>
        <dbReference type="ARBA" id="ARBA00022801"/>
    </source>
</evidence>
<dbReference type="Gene3D" id="1.10.8.50">
    <property type="match status" value="1"/>
</dbReference>
<evidence type="ECO:0000256" key="8">
    <source>
        <dbReference type="ARBA" id="ARBA00023239"/>
    </source>
</evidence>
<feature type="region of interest" description="Disordered" evidence="12">
    <location>
        <begin position="282"/>
        <end position="404"/>
    </location>
</feature>
<organism evidence="14 15">
    <name type="scientific">Morella rubra</name>
    <name type="common">Chinese bayberry</name>
    <dbReference type="NCBI Taxonomy" id="262757"/>
    <lineage>
        <taxon>Eukaryota</taxon>
        <taxon>Viridiplantae</taxon>
        <taxon>Streptophyta</taxon>
        <taxon>Embryophyta</taxon>
        <taxon>Tracheophyta</taxon>
        <taxon>Spermatophyta</taxon>
        <taxon>Magnoliopsida</taxon>
        <taxon>eudicotyledons</taxon>
        <taxon>Gunneridae</taxon>
        <taxon>Pentapetalae</taxon>
        <taxon>rosids</taxon>
        <taxon>fabids</taxon>
        <taxon>Fagales</taxon>
        <taxon>Myricaceae</taxon>
        <taxon>Morella</taxon>
    </lineage>
</organism>
<dbReference type="GO" id="GO:0008270">
    <property type="term" value="F:zinc ion binding"/>
    <property type="evidence" value="ECO:0007669"/>
    <property type="project" value="InterPro"/>
</dbReference>
<feature type="compositionally biased region" description="Acidic residues" evidence="12">
    <location>
        <begin position="345"/>
        <end position="365"/>
    </location>
</feature>
<evidence type="ECO:0000256" key="11">
    <source>
        <dbReference type="ARBA" id="ARBA00044632"/>
    </source>
</evidence>
<comment type="similarity">
    <text evidence="2">Belongs to the FPG family.</text>
</comment>
<dbReference type="Pfam" id="PF01149">
    <property type="entry name" value="Fapy_DNA_glyco"/>
    <property type="match status" value="1"/>
</dbReference>